<reference evidence="1" key="1">
    <citation type="submission" date="2014-09" db="EMBL/GenBank/DDBJ databases">
        <authorList>
            <person name="Magalhaes I.L.F."/>
            <person name="Oliveira U."/>
            <person name="Santos F.R."/>
            <person name="Vidigal T.H.D.A."/>
            <person name="Brescovit A.D."/>
            <person name="Santos A.J."/>
        </authorList>
    </citation>
    <scope>NUCLEOTIDE SEQUENCE</scope>
    <source>
        <tissue evidence="1">Shoot tissue taken approximately 20 cm above the soil surface</tissue>
    </source>
</reference>
<sequence length="39" mass="4827">MDYKCYSGYFVYEKIYFTTFNYLSYLFNPLNKILVHLTL</sequence>
<evidence type="ECO:0000313" key="1">
    <source>
        <dbReference type="EMBL" id="JAD53199.1"/>
    </source>
</evidence>
<dbReference type="AlphaFoldDB" id="A0A0A9ANA8"/>
<accession>A0A0A9ANA8</accession>
<proteinExistence type="predicted"/>
<organism evidence="1">
    <name type="scientific">Arundo donax</name>
    <name type="common">Giant reed</name>
    <name type="synonym">Donax arundinaceus</name>
    <dbReference type="NCBI Taxonomy" id="35708"/>
    <lineage>
        <taxon>Eukaryota</taxon>
        <taxon>Viridiplantae</taxon>
        <taxon>Streptophyta</taxon>
        <taxon>Embryophyta</taxon>
        <taxon>Tracheophyta</taxon>
        <taxon>Spermatophyta</taxon>
        <taxon>Magnoliopsida</taxon>
        <taxon>Liliopsida</taxon>
        <taxon>Poales</taxon>
        <taxon>Poaceae</taxon>
        <taxon>PACMAD clade</taxon>
        <taxon>Arundinoideae</taxon>
        <taxon>Arundineae</taxon>
        <taxon>Arundo</taxon>
    </lineage>
</organism>
<dbReference type="EMBL" id="GBRH01244696">
    <property type="protein sequence ID" value="JAD53199.1"/>
    <property type="molecule type" value="Transcribed_RNA"/>
</dbReference>
<reference evidence="1" key="2">
    <citation type="journal article" date="2015" name="Data Brief">
        <title>Shoot transcriptome of the giant reed, Arundo donax.</title>
        <authorList>
            <person name="Barrero R.A."/>
            <person name="Guerrero F.D."/>
            <person name="Moolhuijzen P."/>
            <person name="Goolsby J.A."/>
            <person name="Tidwell J."/>
            <person name="Bellgard S.E."/>
            <person name="Bellgard M.I."/>
        </authorList>
    </citation>
    <scope>NUCLEOTIDE SEQUENCE</scope>
    <source>
        <tissue evidence="1">Shoot tissue taken approximately 20 cm above the soil surface</tissue>
    </source>
</reference>
<name>A0A0A9ANA8_ARUDO</name>
<protein>
    <submittedName>
        <fullName evidence="1">Uncharacterized protein</fullName>
    </submittedName>
</protein>